<dbReference type="PANTHER" id="PTHR42776:SF28">
    <property type="entry name" value="GLUTAMYL ENDOPEPTIDASE, CHLOROPLASTIC-RELATED"/>
    <property type="match status" value="1"/>
</dbReference>
<dbReference type="Gene3D" id="3.40.50.1820">
    <property type="entry name" value="alpha/beta hydrolase"/>
    <property type="match status" value="1"/>
</dbReference>
<evidence type="ECO:0000313" key="11">
    <source>
        <dbReference type="Proteomes" id="UP001211907"/>
    </source>
</evidence>
<organism evidence="10 11">
    <name type="scientific">Physocladia obscura</name>
    <dbReference type="NCBI Taxonomy" id="109957"/>
    <lineage>
        <taxon>Eukaryota</taxon>
        <taxon>Fungi</taxon>
        <taxon>Fungi incertae sedis</taxon>
        <taxon>Chytridiomycota</taxon>
        <taxon>Chytridiomycota incertae sedis</taxon>
        <taxon>Chytridiomycetes</taxon>
        <taxon>Chytridiales</taxon>
        <taxon>Chytriomycetaceae</taxon>
        <taxon>Physocladia</taxon>
    </lineage>
</organism>
<comment type="similarity">
    <text evidence="1">Belongs to the peptidase S9B family.</text>
</comment>
<evidence type="ECO:0000256" key="5">
    <source>
        <dbReference type="ARBA" id="ARBA00022825"/>
    </source>
</evidence>
<dbReference type="PANTHER" id="PTHR42776">
    <property type="entry name" value="SERINE PEPTIDASE S9 FAMILY MEMBER"/>
    <property type="match status" value="1"/>
</dbReference>
<evidence type="ECO:0000256" key="3">
    <source>
        <dbReference type="ARBA" id="ARBA00022438"/>
    </source>
</evidence>
<evidence type="ECO:0000313" key="10">
    <source>
        <dbReference type="EMBL" id="KAJ3097737.1"/>
    </source>
</evidence>
<feature type="domain" description="Peptidase S9 prolyl oligopeptidase catalytic" evidence="8">
    <location>
        <begin position="681"/>
        <end position="838"/>
    </location>
</feature>
<keyword evidence="11" id="KW-1185">Reference proteome</keyword>
<dbReference type="AlphaFoldDB" id="A0AAD5SXI3"/>
<dbReference type="InterPro" id="IPR029058">
    <property type="entry name" value="AB_hydrolase_fold"/>
</dbReference>
<proteinExistence type="inferred from homology"/>
<name>A0AAD5SXI3_9FUNG</name>
<sequence length="858" mass="96549">MVCLSQITSNLFPEETGTDNEAKQTEDDFGYKSPAPAVRSLLEAIPVPSCLVSHDRRFILLQFSAPFTSLAQLAEPELSMAGFRLNPDTNNTSRLLRTFTRLQLYNVDTGATHEVPVPDYISNQKIIDPKFSPDSKNVSFIAGNDIWILKTESLAVTRLPVTNRLPVCYLFGWGTRWSRDSNSILYRTPDPERPKQSPLRPSVPIGPTCFESQIKPKDPSSKTSAGDKTYQDLLKDEHDCLAFEYYCTTVLVLATLDDNDDNNNRILNNTRGIITTASISPDGQHILVKRIKRPFSFFVPYMRFPETCDLFFTTTGQHVRHLYSLPLAHAIPISFDACRTGPRQIQWLDSNTLVWAECQDSGDPRKKVDDEIRDVLFSLHAPFSESGTAPRVVLAMNYRFYDLNVDEELRYLVVEQRWRKTRKSVTTRVELDEKAHVVQDKVKIIWERAYDDKYEDPGSFVCKLQNGVSVIDRQVEDISDQDAIWVRGIGASPSGDHPFLDRYNITTHESVRLWQCSDPYYEHCVAILGKDRILVSRESLSQPAQLHIVQLSTGKDIVQVTYAPHPAPSLNDMPSELIRYNRATDDLPLSGYLYLPPGYDSTRDGPLPTLIWAYPREFVNEKAAGQTQGSPYTFPFLSSRTPLYFVMQGYAVLDKATMPIVASTPDEEPNDTYITQLVANAASAIDALVARGVTDRTRVAVGGHSYGAFMTCNLLAHSKLFAAGVARSGAYNRTLTPNGFQAEERTLWQVPQLYMDMSPYMAAHKISTPLLLIHGEKDNNMGTHPMQSERMFSALKGHGNAPTRLVLLPLEAHGYKTLESNAHVLYEMSNWLDRWCKNKQDLAEANVSVSDADLVAKI</sequence>
<dbReference type="SUPFAM" id="SSF82171">
    <property type="entry name" value="DPP6 N-terminal domain-like"/>
    <property type="match status" value="1"/>
</dbReference>
<dbReference type="InterPro" id="IPR002469">
    <property type="entry name" value="Peptidase_S9B_N"/>
</dbReference>
<dbReference type="EMBL" id="JADGJH010002481">
    <property type="protein sequence ID" value="KAJ3097737.1"/>
    <property type="molecule type" value="Genomic_DNA"/>
</dbReference>
<evidence type="ECO:0000259" key="9">
    <source>
        <dbReference type="Pfam" id="PF00930"/>
    </source>
</evidence>
<keyword evidence="3" id="KW-0645">Protease</keyword>
<dbReference type="SUPFAM" id="SSF53474">
    <property type="entry name" value="alpha/beta-Hydrolases"/>
    <property type="match status" value="1"/>
</dbReference>
<dbReference type="GO" id="GO:0006508">
    <property type="term" value="P:proteolysis"/>
    <property type="evidence" value="ECO:0007669"/>
    <property type="project" value="InterPro"/>
</dbReference>
<feature type="domain" description="Dipeptidylpeptidase IV N-terminal" evidence="9">
    <location>
        <begin position="97"/>
        <end position="158"/>
    </location>
</feature>
<evidence type="ECO:0000256" key="2">
    <source>
        <dbReference type="ARBA" id="ARBA00010040"/>
    </source>
</evidence>
<reference evidence="10" key="1">
    <citation type="submission" date="2020-05" db="EMBL/GenBank/DDBJ databases">
        <title>Phylogenomic resolution of chytrid fungi.</title>
        <authorList>
            <person name="Stajich J.E."/>
            <person name="Amses K."/>
            <person name="Simmons R."/>
            <person name="Seto K."/>
            <person name="Myers J."/>
            <person name="Bonds A."/>
            <person name="Quandt C.A."/>
            <person name="Barry K."/>
            <person name="Liu P."/>
            <person name="Grigoriev I."/>
            <person name="Longcore J.E."/>
            <person name="James T.Y."/>
        </authorList>
    </citation>
    <scope>NUCLEOTIDE SEQUENCE</scope>
    <source>
        <strain evidence="10">JEL0513</strain>
    </source>
</reference>
<keyword evidence="5" id="KW-0720">Serine protease</keyword>
<evidence type="ECO:0000256" key="4">
    <source>
        <dbReference type="ARBA" id="ARBA00022801"/>
    </source>
</evidence>
<dbReference type="Pfam" id="PF00930">
    <property type="entry name" value="DPPIV_N"/>
    <property type="match status" value="1"/>
</dbReference>
<dbReference type="Proteomes" id="UP001211907">
    <property type="component" value="Unassembled WGS sequence"/>
</dbReference>
<keyword evidence="3" id="KW-0031">Aminopeptidase</keyword>
<evidence type="ECO:0000256" key="6">
    <source>
        <dbReference type="ARBA" id="ARBA00032829"/>
    </source>
</evidence>
<dbReference type="GO" id="GO:0004252">
    <property type="term" value="F:serine-type endopeptidase activity"/>
    <property type="evidence" value="ECO:0007669"/>
    <property type="project" value="TreeGrafter"/>
</dbReference>
<evidence type="ECO:0000256" key="7">
    <source>
        <dbReference type="SAM" id="MobiDB-lite"/>
    </source>
</evidence>
<evidence type="ECO:0000259" key="8">
    <source>
        <dbReference type="Pfam" id="PF00326"/>
    </source>
</evidence>
<accession>A0AAD5SXI3</accession>
<dbReference type="InterPro" id="IPR001375">
    <property type="entry name" value="Peptidase_S9_cat"/>
</dbReference>
<keyword evidence="4" id="KW-0378">Hydrolase</keyword>
<gene>
    <name evidence="10" type="ORF">HK100_005275</name>
</gene>
<comment type="caution">
    <text evidence="10">The sequence shown here is derived from an EMBL/GenBank/DDBJ whole genome shotgun (WGS) entry which is preliminary data.</text>
</comment>
<comment type="similarity">
    <text evidence="2">Belongs to the peptidase S9C family.</text>
</comment>
<dbReference type="GO" id="GO:0004177">
    <property type="term" value="F:aminopeptidase activity"/>
    <property type="evidence" value="ECO:0007669"/>
    <property type="project" value="UniProtKB-KW"/>
</dbReference>
<evidence type="ECO:0000256" key="1">
    <source>
        <dbReference type="ARBA" id="ARBA00006150"/>
    </source>
</evidence>
<dbReference type="Pfam" id="PF00326">
    <property type="entry name" value="Peptidase_S9"/>
    <property type="match status" value="1"/>
</dbReference>
<dbReference type="Gene3D" id="2.140.10.30">
    <property type="entry name" value="Dipeptidylpeptidase IV, N-terminal domain"/>
    <property type="match status" value="1"/>
</dbReference>
<feature type="region of interest" description="Disordered" evidence="7">
    <location>
        <begin position="185"/>
        <end position="205"/>
    </location>
</feature>
<protein>
    <recommendedName>
        <fullName evidence="6">Dipeptidyl-peptidase V</fullName>
    </recommendedName>
</protein>